<dbReference type="Proteomes" id="UP000198515">
    <property type="component" value="Unassembled WGS sequence"/>
</dbReference>
<sequence length="214" mass="24639">MYQRLDGECWRHIWLVGDLHGCHQRLMQALRERHFDPYQDLLVCVGDLIDRGPDSLRCLALLKKHWFKTVRGNHEQMAIDALRFGDMAMWQLNGGSWFSALNEAEQQEALAALRTCAELPYILELRCGGAVNVIAHADYPAEEYQWEQAVDGESVLWRRDRLNQWLAGKGQRIAGADHFWFGHTPLKARVDRQNQHYIDTGAVFGGELTLVQLQ</sequence>
<dbReference type="InterPro" id="IPR029052">
    <property type="entry name" value="Metallo-depent_PP-like"/>
</dbReference>
<dbReference type="PANTHER" id="PTHR42850">
    <property type="entry name" value="METALLOPHOSPHOESTERASE"/>
    <property type="match status" value="1"/>
</dbReference>
<dbReference type="PANTHER" id="PTHR42850:SF10">
    <property type="entry name" value="SERINE_THREONINE-PROTEIN PHOSPHATASE 1"/>
    <property type="match status" value="1"/>
</dbReference>
<evidence type="ECO:0000313" key="2">
    <source>
        <dbReference type="EMBL" id="SCC58957.1"/>
    </source>
</evidence>
<dbReference type="InterPro" id="IPR050126">
    <property type="entry name" value="Ap4A_hydrolase"/>
</dbReference>
<dbReference type="AlphaFoldDB" id="A0A1C4FSE9"/>
<accession>A0A1C4FSE9</accession>
<dbReference type="GO" id="GO:0008803">
    <property type="term" value="F:bis(5'-nucleosyl)-tetraphosphatase (symmetrical) activity"/>
    <property type="evidence" value="ECO:0007669"/>
    <property type="project" value="TreeGrafter"/>
</dbReference>
<dbReference type="EMBL" id="FMBC01000042">
    <property type="protein sequence ID" value="SCC58957.1"/>
    <property type="molecule type" value="Genomic_DNA"/>
</dbReference>
<dbReference type="Pfam" id="PF00149">
    <property type="entry name" value="Metallophos"/>
    <property type="match status" value="1"/>
</dbReference>
<evidence type="ECO:0000259" key="1">
    <source>
        <dbReference type="PROSITE" id="PS00125"/>
    </source>
</evidence>
<protein>
    <submittedName>
        <fullName evidence="2">Serine/threonine protein phosphatase 1</fullName>
    </submittedName>
</protein>
<name>A0A1C4FSE9_9ENTR</name>
<dbReference type="RefSeq" id="WP_090137417.1">
    <property type="nucleotide sequence ID" value="NZ_FMBC01000042.1"/>
</dbReference>
<organism evidence="2 3">
    <name type="scientific">Kosakonia oryziphila</name>
    <dbReference type="NCBI Taxonomy" id="1005667"/>
    <lineage>
        <taxon>Bacteria</taxon>
        <taxon>Pseudomonadati</taxon>
        <taxon>Pseudomonadota</taxon>
        <taxon>Gammaproteobacteria</taxon>
        <taxon>Enterobacterales</taxon>
        <taxon>Enterobacteriaceae</taxon>
        <taxon>Kosakonia</taxon>
    </lineage>
</organism>
<dbReference type="OrthoDB" id="5296354at2"/>
<dbReference type="NCBIfam" id="NF008516">
    <property type="entry name" value="PRK11439.1"/>
    <property type="match status" value="1"/>
</dbReference>
<evidence type="ECO:0000313" key="3">
    <source>
        <dbReference type="Proteomes" id="UP000198515"/>
    </source>
</evidence>
<proteinExistence type="predicted"/>
<dbReference type="SUPFAM" id="SSF56300">
    <property type="entry name" value="Metallo-dependent phosphatases"/>
    <property type="match status" value="1"/>
</dbReference>
<dbReference type="InterPro" id="IPR004843">
    <property type="entry name" value="Calcineurin-like_PHP"/>
</dbReference>
<dbReference type="InterPro" id="IPR006186">
    <property type="entry name" value="Ser/Thr-sp_prot-phosphatase"/>
</dbReference>
<keyword evidence="3" id="KW-1185">Reference proteome</keyword>
<gene>
    <name evidence="2" type="ORF">GA0061070_104225</name>
</gene>
<dbReference type="GO" id="GO:0110154">
    <property type="term" value="P:RNA decapping"/>
    <property type="evidence" value="ECO:0007669"/>
    <property type="project" value="TreeGrafter"/>
</dbReference>
<reference evidence="3" key="1">
    <citation type="submission" date="2016-08" db="EMBL/GenBank/DDBJ databases">
        <authorList>
            <person name="Varghese N."/>
            <person name="Submissions Spin"/>
        </authorList>
    </citation>
    <scope>NUCLEOTIDE SEQUENCE [LARGE SCALE GENOMIC DNA]</scope>
    <source>
        <strain evidence="3">REICA_142</strain>
    </source>
</reference>
<feature type="domain" description="Serine/threonine specific protein phosphatases" evidence="1">
    <location>
        <begin position="70"/>
        <end position="75"/>
    </location>
</feature>
<dbReference type="PROSITE" id="PS00125">
    <property type="entry name" value="SER_THR_PHOSPHATASE"/>
    <property type="match status" value="1"/>
</dbReference>
<dbReference type="GO" id="GO:0016791">
    <property type="term" value="F:phosphatase activity"/>
    <property type="evidence" value="ECO:0007669"/>
    <property type="project" value="TreeGrafter"/>
</dbReference>
<dbReference type="Gene3D" id="3.60.21.10">
    <property type="match status" value="1"/>
</dbReference>
<dbReference type="GO" id="GO:0005737">
    <property type="term" value="C:cytoplasm"/>
    <property type="evidence" value="ECO:0007669"/>
    <property type="project" value="TreeGrafter"/>
</dbReference>